<feature type="signal peptide" evidence="1">
    <location>
        <begin position="1"/>
        <end position="25"/>
    </location>
</feature>
<dbReference type="GeneID" id="111604355"/>
<reference evidence="4" key="1">
    <citation type="submission" date="2025-08" db="UniProtKB">
        <authorList>
            <consortium name="RefSeq"/>
        </authorList>
    </citation>
    <scope>IDENTIFICATION</scope>
    <source>
        <strain evidence="4">15085-1641.00</strain>
        <tissue evidence="4">Whole body</tissue>
    </source>
</reference>
<dbReference type="InterPro" id="IPR001304">
    <property type="entry name" value="C-type_lectin-like"/>
</dbReference>
<keyword evidence="3" id="KW-1185">Reference proteome</keyword>
<dbReference type="OMA" id="HFLCEIA"/>
<accession>A0A6J1MGG2</accession>
<feature type="chain" id="PRO_5026757415" evidence="1">
    <location>
        <begin position="26"/>
        <end position="174"/>
    </location>
</feature>
<dbReference type="OrthoDB" id="7357196at2759"/>
<dbReference type="Proteomes" id="UP000504633">
    <property type="component" value="Unplaced"/>
</dbReference>
<dbReference type="CDD" id="cd00037">
    <property type="entry name" value="CLECT"/>
    <property type="match status" value="1"/>
</dbReference>
<dbReference type="SUPFAM" id="SSF56436">
    <property type="entry name" value="C-type lectin-like"/>
    <property type="match status" value="1"/>
</dbReference>
<proteinExistence type="predicted"/>
<evidence type="ECO:0000259" key="2">
    <source>
        <dbReference type="PROSITE" id="PS50041"/>
    </source>
</evidence>
<dbReference type="KEGG" id="dhe:111604355"/>
<feature type="domain" description="C-type lectin" evidence="2">
    <location>
        <begin position="44"/>
        <end position="165"/>
    </location>
</feature>
<protein>
    <submittedName>
        <fullName evidence="4">Snaclec bothroinsularin subunit beta-like</fullName>
    </submittedName>
</protein>
<dbReference type="Gene3D" id="3.10.100.10">
    <property type="entry name" value="Mannose-Binding Protein A, subunit A"/>
    <property type="match status" value="1"/>
</dbReference>
<dbReference type="InterPro" id="IPR016186">
    <property type="entry name" value="C-type_lectin-like/link_sf"/>
</dbReference>
<dbReference type="RefSeq" id="XP_023178190.2">
    <property type="nucleotide sequence ID" value="XM_023322422.2"/>
</dbReference>
<sequence length="174" mass="19358">MKSLALGLCALFCVVAWADLTEVDALPSSDDEDAAQPVLALFTYANTQYGLSLNKLTWYEAQLFCAEQEYVLANIPSESMQTTILNFIQSSAVDELSSLVNEPIWVSGTNQGLGTQYVWHSSGARFTYRNFLRNPSSGYRCVAINGLTGDWTDESCRDRHYFVCELQPCVPKTT</sequence>
<keyword evidence="1" id="KW-0732">Signal</keyword>
<dbReference type="InterPro" id="IPR016187">
    <property type="entry name" value="CTDL_fold"/>
</dbReference>
<dbReference type="AlphaFoldDB" id="A0A6J1MGG2"/>
<evidence type="ECO:0000313" key="3">
    <source>
        <dbReference type="Proteomes" id="UP000504633"/>
    </source>
</evidence>
<dbReference type="SMART" id="SM00034">
    <property type="entry name" value="CLECT"/>
    <property type="match status" value="1"/>
</dbReference>
<dbReference type="PROSITE" id="PS50041">
    <property type="entry name" value="C_TYPE_LECTIN_2"/>
    <property type="match status" value="1"/>
</dbReference>
<evidence type="ECO:0000256" key="1">
    <source>
        <dbReference type="SAM" id="SignalP"/>
    </source>
</evidence>
<name>A0A6J1MGG2_DROHY</name>
<organism evidence="3 4">
    <name type="scientific">Drosophila hydei</name>
    <name type="common">Fruit fly</name>
    <dbReference type="NCBI Taxonomy" id="7224"/>
    <lineage>
        <taxon>Eukaryota</taxon>
        <taxon>Metazoa</taxon>
        <taxon>Ecdysozoa</taxon>
        <taxon>Arthropoda</taxon>
        <taxon>Hexapoda</taxon>
        <taxon>Insecta</taxon>
        <taxon>Pterygota</taxon>
        <taxon>Neoptera</taxon>
        <taxon>Endopterygota</taxon>
        <taxon>Diptera</taxon>
        <taxon>Brachycera</taxon>
        <taxon>Muscomorpha</taxon>
        <taxon>Ephydroidea</taxon>
        <taxon>Drosophilidae</taxon>
        <taxon>Drosophila</taxon>
    </lineage>
</organism>
<gene>
    <name evidence="4" type="primary">LOC111604355</name>
</gene>
<evidence type="ECO:0000313" key="4">
    <source>
        <dbReference type="RefSeq" id="XP_023178190.2"/>
    </source>
</evidence>
<dbReference type="Pfam" id="PF00059">
    <property type="entry name" value="Lectin_C"/>
    <property type="match status" value="1"/>
</dbReference>